<protein>
    <recommendedName>
        <fullName evidence="4">Prefoldin subunit</fullName>
    </recommendedName>
</protein>
<gene>
    <name evidence="2" type="ORF">PECM_008360</name>
</gene>
<dbReference type="OrthoDB" id="410701at2759"/>
<dbReference type="Proteomes" id="UP000631181">
    <property type="component" value="Unassembled WGS sequence"/>
</dbReference>
<dbReference type="AlphaFoldDB" id="A0A8J8WIM4"/>
<organism evidence="2 3">
    <name type="scientific">Penicillium ucsense</name>
    <dbReference type="NCBI Taxonomy" id="2839758"/>
    <lineage>
        <taxon>Eukaryota</taxon>
        <taxon>Fungi</taxon>
        <taxon>Dikarya</taxon>
        <taxon>Ascomycota</taxon>
        <taxon>Pezizomycotina</taxon>
        <taxon>Eurotiomycetes</taxon>
        <taxon>Eurotiomycetidae</taxon>
        <taxon>Eurotiales</taxon>
        <taxon>Aspergillaceae</taxon>
        <taxon>Penicillium</taxon>
    </lineage>
</organism>
<proteinExistence type="predicted"/>
<evidence type="ECO:0000313" key="3">
    <source>
        <dbReference type="Proteomes" id="UP000631181"/>
    </source>
</evidence>
<feature type="region of interest" description="Disordered" evidence="1">
    <location>
        <begin position="96"/>
        <end position="115"/>
    </location>
</feature>
<evidence type="ECO:0008006" key="4">
    <source>
        <dbReference type="Google" id="ProtNLM"/>
    </source>
</evidence>
<evidence type="ECO:0000256" key="1">
    <source>
        <dbReference type="SAM" id="MobiDB-lite"/>
    </source>
</evidence>
<reference evidence="2" key="1">
    <citation type="journal article" date="2020" name="Front. Microbiol.">
        <title>Gene regulatory networks of Penicillium echinulatum 2HH and Penicillium oxalicum 114-2 inferred by a computational biology approach.</title>
        <authorList>
            <person name="Lenz A.R."/>
            <person name="Galan-Vasquez E."/>
            <person name="Balbinot E."/>
            <person name="De Abreu F.P."/>
            <person name="De Oliveira N.S."/>
            <person name="Da Rosa L.O."/>
            <person name="De Avila E Silva S."/>
            <person name="Camassola M."/>
            <person name="Dillon A.J.P."/>
            <person name="Perez-Rueda E."/>
        </authorList>
    </citation>
    <scope>NUCLEOTIDE SEQUENCE</scope>
    <source>
        <strain evidence="2">S1M29</strain>
    </source>
</reference>
<comment type="caution">
    <text evidence="2">The sequence shown here is derived from an EMBL/GenBank/DDBJ whole genome shotgun (WGS) entry which is preliminary data.</text>
</comment>
<accession>A0A8J8WIM4</accession>
<feature type="region of interest" description="Disordered" evidence="1">
    <location>
        <begin position="55"/>
        <end position="84"/>
    </location>
</feature>
<name>A0A8J8WIM4_9EURO</name>
<sequence>MHVIGFQSCPRPLGGTSKKGTAGMLFMLHPIRAGLLQSTPVGLRRLLSSRSNADSLQPLQIDGGNDVHTYTSGADRENSESDSWNLSDLHASTISTSLSRQRTGNPSGSHIPTPSEHLARSLRQSGHSLGSHLNTSRDVETLSHSAPPALQTMLGNYICQVDPLLPSDREGEGSINELNLALNDVFRHDAVKYLDSRGYDIGDVVAWAWIMKSKDAEQAISRLFIYSTQCSSGTNHPTPPAPPFIILYLLKQKHVTARSLRLLLIYALHLVSGRPLPTQINNTKIAEDYAISPLGEFSPQIDLSTGMLLFIRLVHHSRRVWPHAMPTIASAFSRFMMATDIARPEALGLGKCNADRLKTKNFNIFLHILCLPAKIQPFQSVTYQQQAQFELLRAMASHKPVLPLTRKGYRAVATVQLAHKKTPDERQSAVLKAPSWPPWKEARLGIDKLRGNEGMYSRTMNVLAQMREAGYSRKLWEDVCSILAGWDTDQSPTIQTRTFMPWSKSLWRASHTNPDHPAIWAARIRATRTVREAWACFLSYQDRNLPLNRGVYTAMAEKLINRQSAIQRRFDESDHALPGDGREVYAEPASARDVIYVHTEPPALQDFLEQMIGQGISIPSHLLALLLQTTPDFRAGLQYLSASDLPREQVEVLTTILGHPSNYEEAKAPLRAISDDVFGAFVGFLCRSSSSVICAGPKSVDPARLPILAVCSQRHLPRSKLTDFEMCSRQKCHPAALWHAVQLAKARLVPCTVAWTHILGALHKAGDRYVKEHRAWRRILAWHEALLALKWMKERDTGASLDGFYALCKVFNGAVYAGVKHPDEAGEAFKIIQTISHSDGYYDTTGHDQFDAMIENGLLVLKSEFDSLVLPFSSTSKLAEQSIFAETNAADSQLRVPTILHIPSFAVLHRFVRVLGAVGDDEGVLHLLQWMSRSATSLNAAADERLNGDRMRRLTLTAIRLILQGMNTDHLQIGHASSNTVKVQEAHDIIRQTAGWDWPSDEEVEDYYQRYKSEHQM</sequence>
<evidence type="ECO:0000313" key="2">
    <source>
        <dbReference type="EMBL" id="KAF7714382.1"/>
    </source>
</evidence>
<keyword evidence="3" id="KW-1185">Reference proteome</keyword>
<dbReference type="EMBL" id="WIWV01000086">
    <property type="protein sequence ID" value="KAF7714382.1"/>
    <property type="molecule type" value="Genomic_DNA"/>
</dbReference>
<feature type="compositionally biased region" description="Polar residues" evidence="1">
    <location>
        <begin position="96"/>
        <end position="112"/>
    </location>
</feature>